<reference evidence="9 10" key="1">
    <citation type="submission" date="2022-05" db="EMBL/GenBank/DDBJ databases">
        <title>Luteimonas sp. SX5, whole genome shotgun sequencing project.</title>
        <authorList>
            <person name="Zhao G."/>
            <person name="Shen L."/>
        </authorList>
    </citation>
    <scope>NUCLEOTIDE SEQUENCE [LARGE SCALE GENOMIC DNA]</scope>
    <source>
        <strain evidence="9 10">SX5</strain>
    </source>
</reference>
<evidence type="ECO:0000259" key="8">
    <source>
        <dbReference type="Pfam" id="PF25183"/>
    </source>
</evidence>
<comment type="subcellular location">
    <subcellularLocation>
        <location evidence="1">Cell outer membrane</location>
        <topology evidence="1">Multi-pass membrane protein</topology>
    </subcellularLocation>
</comment>
<evidence type="ECO:0000256" key="3">
    <source>
        <dbReference type="ARBA" id="ARBA00022452"/>
    </source>
</evidence>
<dbReference type="Gene3D" id="2.60.40.1120">
    <property type="entry name" value="Carboxypeptidase-like, regulatory domain"/>
    <property type="match status" value="1"/>
</dbReference>
<evidence type="ECO:0000256" key="4">
    <source>
        <dbReference type="ARBA" id="ARBA00022692"/>
    </source>
</evidence>
<keyword evidence="2" id="KW-0813">Transport</keyword>
<dbReference type="PANTHER" id="PTHR30069:SF46">
    <property type="entry name" value="OAR PROTEIN"/>
    <property type="match status" value="1"/>
</dbReference>
<keyword evidence="3" id="KW-1134">Transmembrane beta strand</keyword>
<comment type="caution">
    <text evidence="9">The sequence shown here is derived from an EMBL/GenBank/DDBJ whole genome shotgun (WGS) entry which is preliminary data.</text>
</comment>
<dbReference type="PANTHER" id="PTHR30069">
    <property type="entry name" value="TONB-DEPENDENT OUTER MEMBRANE RECEPTOR"/>
    <property type="match status" value="1"/>
</dbReference>
<keyword evidence="10" id="KW-1185">Reference proteome</keyword>
<evidence type="ECO:0000256" key="6">
    <source>
        <dbReference type="ARBA" id="ARBA00023237"/>
    </source>
</evidence>
<feature type="chain" id="PRO_5046311091" evidence="7">
    <location>
        <begin position="28"/>
        <end position="987"/>
    </location>
</feature>
<name>A0ABT0MJ67_9GAMM</name>
<keyword evidence="6" id="KW-0998">Cell outer membrane</keyword>
<dbReference type="Gene3D" id="2.40.170.20">
    <property type="entry name" value="TonB-dependent receptor, beta-barrel domain"/>
    <property type="match status" value="1"/>
</dbReference>
<evidence type="ECO:0000256" key="1">
    <source>
        <dbReference type="ARBA" id="ARBA00004571"/>
    </source>
</evidence>
<organism evidence="9 10">
    <name type="scientific">Luteimonas galliterrae</name>
    <dbReference type="NCBI Taxonomy" id="2940486"/>
    <lineage>
        <taxon>Bacteria</taxon>
        <taxon>Pseudomonadati</taxon>
        <taxon>Pseudomonadota</taxon>
        <taxon>Gammaproteobacteria</taxon>
        <taxon>Lysobacterales</taxon>
        <taxon>Lysobacteraceae</taxon>
        <taxon>Luteimonas</taxon>
    </lineage>
</organism>
<dbReference type="SUPFAM" id="SSF49452">
    <property type="entry name" value="Starch-binding domain-like"/>
    <property type="match status" value="1"/>
</dbReference>
<evidence type="ECO:0000256" key="5">
    <source>
        <dbReference type="ARBA" id="ARBA00023136"/>
    </source>
</evidence>
<dbReference type="Proteomes" id="UP001431217">
    <property type="component" value="Unassembled WGS sequence"/>
</dbReference>
<gene>
    <name evidence="9" type="ORF">M2650_08760</name>
</gene>
<dbReference type="InterPro" id="IPR036942">
    <property type="entry name" value="Beta-barrel_TonB_sf"/>
</dbReference>
<keyword evidence="4" id="KW-0812">Transmembrane</keyword>
<keyword evidence="9" id="KW-0675">Receptor</keyword>
<keyword evidence="7" id="KW-0732">Signal</keyword>
<evidence type="ECO:0000256" key="7">
    <source>
        <dbReference type="SAM" id="SignalP"/>
    </source>
</evidence>
<dbReference type="Pfam" id="PF25183">
    <property type="entry name" value="OMP_b-brl_4"/>
    <property type="match status" value="2"/>
</dbReference>
<accession>A0ABT0MJ67</accession>
<dbReference type="InterPro" id="IPR057601">
    <property type="entry name" value="Oar-like_b-barrel"/>
</dbReference>
<dbReference type="InterPro" id="IPR037066">
    <property type="entry name" value="Plug_dom_sf"/>
</dbReference>
<feature type="signal peptide" evidence="7">
    <location>
        <begin position="1"/>
        <end position="27"/>
    </location>
</feature>
<dbReference type="RefSeq" id="WP_249473305.1">
    <property type="nucleotide sequence ID" value="NZ_JAMBEP010000001.1"/>
</dbReference>
<evidence type="ECO:0000313" key="10">
    <source>
        <dbReference type="Proteomes" id="UP001431217"/>
    </source>
</evidence>
<keyword evidence="5" id="KW-0472">Membrane</keyword>
<dbReference type="InterPro" id="IPR013784">
    <property type="entry name" value="Carb-bd-like_fold"/>
</dbReference>
<feature type="domain" description="TonB-dependent transporter Oar-like beta-barrel" evidence="8">
    <location>
        <begin position="319"/>
        <end position="561"/>
    </location>
</feature>
<proteinExistence type="predicted"/>
<evidence type="ECO:0000313" key="9">
    <source>
        <dbReference type="EMBL" id="MCL1634718.1"/>
    </source>
</evidence>
<dbReference type="Gene3D" id="2.170.130.10">
    <property type="entry name" value="TonB-dependent receptor, plug domain"/>
    <property type="match status" value="1"/>
</dbReference>
<protein>
    <submittedName>
        <fullName evidence="9">TonB-dependent receptor</fullName>
    </submittedName>
</protein>
<feature type="domain" description="TonB-dependent transporter Oar-like beta-barrel" evidence="8">
    <location>
        <begin position="570"/>
        <end position="862"/>
    </location>
</feature>
<dbReference type="Pfam" id="PF13620">
    <property type="entry name" value="CarboxypepD_reg"/>
    <property type="match status" value="1"/>
</dbReference>
<sequence>MRNHYQLLKRSTLGAALALCFAGGVQAQSNTAGTVSGRAASGDTITVTSSDTGFSRTISVGQDGGYRLSQLPPGKYTVTRKGSDGATNTRDVVVNVGTASNVDFVAPSAGDAAQLETVTVIGTGAINPIDVSSVESSTILTEEAIDRLPVGRDTTSVALLAPGTVRSDSFGNVASFGGSSAAENAYYINGFNVTNIRNGLAYNEVPFEGIAETQVKTGGYGAEFGRSLGGVVNVITKRGTNEWTFGGSAYYTPNSLRSSFRREDLGSDGRWGLVDAEHEQDELIYNVYGSGPILKDRLFLFALYQGNKTETDLYGTNFTNLRRGQFDKSNNDKGLVKIDWNITDSHVIELTAFRDREETTRDVFQLLEPWSKRLGAFQGTQSFVTGGDNYIAKWTGYFGDNFTLSALAGRGEYRNASITPNTDCPFVQDNRPGQPSRRGCAVAAAFSTEDAGDDRDAYRIDAEWVLGDHTLRFGLDREEINSIAKNESSGGISFTIDPVGDAPLPPGTIVPPGTTAIVTAREFSNGGEFSTKNQAYYLEDSWQISDTFLAYAGIRNESFENLNADGIVFAKKDDTWAPRLGFSWDVNGDSTTKVFGNAGRYYIPIMTNTNVRLSGAERDIQTYFVFDGTFSGGRFDTPVLGQQIARVVQSTGVAADPRSVVDDNLSPLFQDEYILGFQQQLTDKWSAGIRAIHRKMSSGMDDYCAYQAPHDWAAANGFSSTPDDEVDGEITSEADAIGEGTAHCFLMNPGQDLSANIDINGDGTLEKIKIPASALRLPTPTRTYNALEFFFERVWDGKWTMQGSYTWSKSIGNTEGYVKSDIAQPDAGLTQDFDFAELMENSYGYLPNDRRHALKIFGSYQIADEWRIGANLIVQSGRPLNCFGDFPEGRSKEKTLYTNSSFFCDGVAAPRGTRGRLDWTRNLGLQVAYEPKWAAGLWAKLDVFNVTDESTVTSVRERQSPRNRHLQPLTWQAPRSVRLSVGYDFSL</sequence>
<evidence type="ECO:0000256" key="2">
    <source>
        <dbReference type="ARBA" id="ARBA00022448"/>
    </source>
</evidence>
<dbReference type="EMBL" id="JAMBEP010000001">
    <property type="protein sequence ID" value="MCL1634718.1"/>
    <property type="molecule type" value="Genomic_DNA"/>
</dbReference>
<dbReference type="SUPFAM" id="SSF56935">
    <property type="entry name" value="Porins"/>
    <property type="match status" value="1"/>
</dbReference>
<dbReference type="InterPro" id="IPR039426">
    <property type="entry name" value="TonB-dep_rcpt-like"/>
</dbReference>